<reference evidence="2 3" key="1">
    <citation type="submission" date="2020-02" db="EMBL/GenBank/DDBJ databases">
        <title>Comparative genomics of sulfur disproportionating microorganisms.</title>
        <authorList>
            <person name="Ward L.M."/>
            <person name="Bertran E."/>
            <person name="Johnston D.T."/>
        </authorList>
    </citation>
    <scope>NUCLEOTIDE SEQUENCE [LARGE SCALE GENOMIC DNA]</scope>
    <source>
        <strain evidence="2 3">DSM 3696</strain>
    </source>
</reference>
<comment type="caution">
    <text evidence="2">The sequence shown here is derived from an EMBL/GenBank/DDBJ whole genome shotgun (WGS) entry which is preliminary data.</text>
</comment>
<dbReference type="Proteomes" id="UP000469724">
    <property type="component" value="Unassembled WGS sequence"/>
</dbReference>
<feature type="region of interest" description="Disordered" evidence="1">
    <location>
        <begin position="1"/>
        <end position="26"/>
    </location>
</feature>
<gene>
    <name evidence="2" type="ORF">G3N56_14750</name>
</gene>
<evidence type="ECO:0000256" key="1">
    <source>
        <dbReference type="SAM" id="MobiDB-lite"/>
    </source>
</evidence>
<evidence type="ECO:0000313" key="2">
    <source>
        <dbReference type="EMBL" id="NDY57992.1"/>
    </source>
</evidence>
<dbReference type="RefSeq" id="WP_163303071.1">
    <property type="nucleotide sequence ID" value="NZ_JAAGRQ010000072.1"/>
</dbReference>
<dbReference type="EMBL" id="JAAGRQ010000072">
    <property type="protein sequence ID" value="NDY57992.1"/>
    <property type="molecule type" value="Genomic_DNA"/>
</dbReference>
<sequence length="56" mass="6103">MSRPHENQAPGHAPQFCDAREAGDGPIRISPRAVKELESLFPGDETRHVRVIATPG</sequence>
<keyword evidence="3" id="KW-1185">Reference proteome</keyword>
<proteinExistence type="predicted"/>
<dbReference type="AlphaFoldDB" id="A0A7K3NP70"/>
<organism evidence="2 3">
    <name type="scientific">Desulfolutivibrio sulfodismutans</name>
    <dbReference type="NCBI Taxonomy" id="63561"/>
    <lineage>
        <taxon>Bacteria</taxon>
        <taxon>Pseudomonadati</taxon>
        <taxon>Thermodesulfobacteriota</taxon>
        <taxon>Desulfovibrionia</taxon>
        <taxon>Desulfovibrionales</taxon>
        <taxon>Desulfovibrionaceae</taxon>
        <taxon>Desulfolutivibrio</taxon>
    </lineage>
</organism>
<name>A0A7K3NP70_9BACT</name>
<evidence type="ECO:0000313" key="3">
    <source>
        <dbReference type="Proteomes" id="UP000469724"/>
    </source>
</evidence>
<accession>A0A7K3NP70</accession>
<protein>
    <submittedName>
        <fullName evidence="2">Uncharacterized protein</fullName>
    </submittedName>
</protein>